<keyword evidence="3" id="KW-0732">Signal</keyword>
<keyword evidence="2" id="KW-0812">Transmembrane</keyword>
<dbReference type="VEuPathDB" id="GiardiaDB:GL50803_0028962"/>
<sequence>MCAGISRQFKKMFSPVLLAIVAVSCSADCLSSGNANVTSNKEFNIQVGGSSACTANSWIYVSFSCGKTLTFKQKISTSLTSGPLIFNCSHFYSSTNDPNLLCDFYQCRSLDGENVVKATYNTTQNAKLKAEELVTNEEKTLILKITGDLTPPEETDTKDKNLLTIVIISVVVIIVLVVVFVVFCILCKKKRTQTNADAAQKIDAAYREHPKNEMLIDIVRTQKRYDDSENTDEFYLNIGDSGALAVASDKIKTRGPKHGGSSRSKANRSHTIESEDGSFMISDGKMRSSSRASFHDESFTINRVLKPATGNLDLTDSD</sequence>
<name>V6TDC7_GIAIN</name>
<dbReference type="AlphaFoldDB" id="V6TDC7"/>
<evidence type="ECO:0000256" key="1">
    <source>
        <dbReference type="SAM" id="MobiDB-lite"/>
    </source>
</evidence>
<accession>V6TDC7</accession>
<protein>
    <submittedName>
        <fullName evidence="4">Uncharacterized protein</fullName>
    </submittedName>
</protein>
<dbReference type="VEuPathDB" id="GiardiaDB:DHA2_152524"/>
<keyword evidence="2" id="KW-1133">Transmembrane helix</keyword>
<dbReference type="VEuPathDB" id="GiardiaDB:QR46_4244"/>
<dbReference type="Proteomes" id="UP000018320">
    <property type="component" value="Unassembled WGS sequence"/>
</dbReference>
<dbReference type="EMBL" id="AHGT01000042">
    <property type="protein sequence ID" value="ESU36649.1"/>
    <property type="molecule type" value="Genomic_DNA"/>
</dbReference>
<proteinExistence type="predicted"/>
<evidence type="ECO:0000313" key="4">
    <source>
        <dbReference type="EMBL" id="ESU36649.1"/>
    </source>
</evidence>
<reference evidence="4 5" key="2">
    <citation type="journal article" date="2013" name="Genome Biol. Evol.">
        <title>Genome sequencing of Giardia lamblia genotypes A2 and B isolates (DH and GS) and comparative analysis with the genomes of genotypes A1 and E (WB and Pig).</title>
        <authorList>
            <person name="Adam R.D."/>
            <person name="Dahlstrom E.W."/>
            <person name="Martens C.A."/>
            <person name="Bruno D.P."/>
            <person name="Barbian K.D."/>
            <person name="Ricklefs S.M."/>
            <person name="Hernandez M.M."/>
            <person name="Narla N.P."/>
            <person name="Patel R.B."/>
            <person name="Porcella S.F."/>
            <person name="Nash T.E."/>
        </authorList>
    </citation>
    <scope>NUCLEOTIDE SEQUENCE [LARGE SCALE GENOMIC DNA]</scope>
    <source>
        <strain evidence="4 5">DH</strain>
    </source>
</reference>
<evidence type="ECO:0000313" key="5">
    <source>
        <dbReference type="Proteomes" id="UP000018320"/>
    </source>
</evidence>
<feature type="chain" id="PRO_5004751454" evidence="3">
    <location>
        <begin position="28"/>
        <end position="318"/>
    </location>
</feature>
<feature type="signal peptide" evidence="3">
    <location>
        <begin position="1"/>
        <end position="27"/>
    </location>
</feature>
<feature type="region of interest" description="Disordered" evidence="1">
    <location>
        <begin position="251"/>
        <end position="293"/>
    </location>
</feature>
<organism evidence="4 5">
    <name type="scientific">Giardia intestinalis</name>
    <name type="common">Giardia lamblia</name>
    <dbReference type="NCBI Taxonomy" id="5741"/>
    <lineage>
        <taxon>Eukaryota</taxon>
        <taxon>Metamonada</taxon>
        <taxon>Diplomonadida</taxon>
        <taxon>Hexamitidae</taxon>
        <taxon>Giardiinae</taxon>
        <taxon>Giardia</taxon>
    </lineage>
</organism>
<evidence type="ECO:0000256" key="2">
    <source>
        <dbReference type="SAM" id="Phobius"/>
    </source>
</evidence>
<reference evidence="5" key="1">
    <citation type="submission" date="2012-02" db="EMBL/GenBank/DDBJ databases">
        <title>Genome sequencing of Giardia lamblia Genotypes A2 and B isolates (DH and GS) and comparative analysis with the genomes of Genotypes A1 and E (WB and Pig).</title>
        <authorList>
            <person name="Adam R."/>
            <person name="Dahlstrom E."/>
            <person name="Martens C."/>
            <person name="Bruno D."/>
            <person name="Barbian K."/>
            <person name="Porcella S.F."/>
            <person name="Nash T."/>
        </authorList>
    </citation>
    <scope>NUCLEOTIDE SEQUENCE</scope>
    <source>
        <strain evidence="5">DH</strain>
    </source>
</reference>
<comment type="caution">
    <text evidence="4">The sequence shown here is derived from an EMBL/GenBank/DDBJ whole genome shotgun (WGS) entry which is preliminary data.</text>
</comment>
<feature type="transmembrane region" description="Helical" evidence="2">
    <location>
        <begin position="162"/>
        <end position="186"/>
    </location>
</feature>
<dbReference type="VEuPathDB" id="GiardiaDB:GL50581_3102"/>
<keyword evidence="2" id="KW-0472">Membrane</keyword>
<gene>
    <name evidence="4" type="ORF">DHA2_152524</name>
</gene>
<evidence type="ECO:0000256" key="3">
    <source>
        <dbReference type="SAM" id="SignalP"/>
    </source>
</evidence>
<dbReference type="PROSITE" id="PS51257">
    <property type="entry name" value="PROKAR_LIPOPROTEIN"/>
    <property type="match status" value="1"/>
</dbReference>